<reference evidence="4 5" key="1">
    <citation type="journal article" date="2017" name="Int. J. Syst. Evol. Microbiol.">
        <title>Arachidicoccus ginsenosidivorans sp. nov., with ginsenoside-converting activity isolated from ginseng cultivating soil.</title>
        <authorList>
            <person name="Siddiqi M.Z."/>
            <person name="Aslam Z."/>
            <person name="Im W.T."/>
        </authorList>
    </citation>
    <scope>NUCLEOTIDE SEQUENCE [LARGE SCALE GENOMIC DNA]</scope>
    <source>
        <strain evidence="4 5">Gsoil 809</strain>
    </source>
</reference>
<dbReference type="Gene3D" id="3.60.21.10">
    <property type="match status" value="1"/>
</dbReference>
<accession>A0A5B8VG09</accession>
<sequence length="172" mass="19078">MTKIGLLSDTHSYLPEAVFDHFKAVDEIWHGGDVGDISVLDRLAAFKPLRGVYGNIDGAAVRSRFPLDNLFFCEEVKVLMRHIGGYPGRYAPGVRDLIKKEKPRLFISGHSHILKIMYDEKLACLHMNPGACGKQGWHQVQTLVKFAIEGSNITDCQVIELGKKSSSAEGPQ</sequence>
<organism evidence="4 5">
    <name type="scientific">Arachidicoccus ginsenosidivorans</name>
    <dbReference type="NCBI Taxonomy" id="496057"/>
    <lineage>
        <taxon>Bacteria</taxon>
        <taxon>Pseudomonadati</taxon>
        <taxon>Bacteroidota</taxon>
        <taxon>Chitinophagia</taxon>
        <taxon>Chitinophagales</taxon>
        <taxon>Chitinophagaceae</taxon>
        <taxon>Arachidicoccus</taxon>
    </lineage>
</organism>
<dbReference type="AlphaFoldDB" id="A0A5B8VG09"/>
<comment type="similarity">
    <text evidence="1 2">Belongs to the metallophosphoesterase superfamily. YfcE family.</text>
</comment>
<dbReference type="EC" id="3.1.4.-" evidence="2"/>
<evidence type="ECO:0000313" key="4">
    <source>
        <dbReference type="EMBL" id="QEC70527.1"/>
    </source>
</evidence>
<proteinExistence type="inferred from homology"/>
<evidence type="ECO:0000259" key="3">
    <source>
        <dbReference type="Pfam" id="PF12850"/>
    </source>
</evidence>
<evidence type="ECO:0000256" key="2">
    <source>
        <dbReference type="RuleBase" id="RU362039"/>
    </source>
</evidence>
<comment type="cofactor">
    <cofactor evidence="2">
        <name>a divalent metal cation</name>
        <dbReference type="ChEBI" id="CHEBI:60240"/>
    </cofactor>
</comment>
<dbReference type="SUPFAM" id="SSF56300">
    <property type="entry name" value="Metallo-dependent phosphatases"/>
    <property type="match status" value="1"/>
</dbReference>
<dbReference type="EMBL" id="CP042434">
    <property type="protein sequence ID" value="QEC70527.1"/>
    <property type="molecule type" value="Genomic_DNA"/>
</dbReference>
<dbReference type="OrthoDB" id="9785951at2"/>
<feature type="domain" description="Calcineurin-like phosphoesterase" evidence="3">
    <location>
        <begin position="3"/>
        <end position="148"/>
    </location>
</feature>
<dbReference type="NCBIfam" id="TIGR00040">
    <property type="entry name" value="yfcE"/>
    <property type="match status" value="1"/>
</dbReference>
<dbReference type="InterPro" id="IPR000979">
    <property type="entry name" value="Phosphodiesterase_MJ0936/Vps29"/>
</dbReference>
<dbReference type="GO" id="GO:0016787">
    <property type="term" value="F:hydrolase activity"/>
    <property type="evidence" value="ECO:0007669"/>
    <property type="project" value="UniProtKB-UniRule"/>
</dbReference>
<evidence type="ECO:0000256" key="1">
    <source>
        <dbReference type="ARBA" id="ARBA00008950"/>
    </source>
</evidence>
<dbReference type="RefSeq" id="WP_146779790.1">
    <property type="nucleotide sequence ID" value="NZ_CP042434.1"/>
</dbReference>
<keyword evidence="5" id="KW-1185">Reference proteome</keyword>
<dbReference type="KEGG" id="agi:FSB73_01195"/>
<dbReference type="GO" id="GO:0046872">
    <property type="term" value="F:metal ion binding"/>
    <property type="evidence" value="ECO:0007669"/>
    <property type="project" value="UniProtKB-KW"/>
</dbReference>
<gene>
    <name evidence="4" type="ORF">FSB73_01195</name>
</gene>
<protein>
    <recommendedName>
        <fullName evidence="2">Phosphoesterase</fullName>
        <ecNumber evidence="2">3.1.4.-</ecNumber>
    </recommendedName>
</protein>
<dbReference type="InterPro" id="IPR029052">
    <property type="entry name" value="Metallo-depent_PP-like"/>
</dbReference>
<dbReference type="Pfam" id="PF12850">
    <property type="entry name" value="Metallophos_2"/>
    <property type="match status" value="1"/>
</dbReference>
<keyword evidence="2" id="KW-0479">Metal-binding</keyword>
<dbReference type="Proteomes" id="UP000321291">
    <property type="component" value="Chromosome"/>
</dbReference>
<name>A0A5B8VG09_9BACT</name>
<evidence type="ECO:0000313" key="5">
    <source>
        <dbReference type="Proteomes" id="UP000321291"/>
    </source>
</evidence>
<dbReference type="InterPro" id="IPR024654">
    <property type="entry name" value="Calcineurin-like_PHP_lpxH"/>
</dbReference>